<dbReference type="EMBL" id="CU207211">
    <property type="protein sequence ID" value="CAL60249.1"/>
    <property type="molecule type" value="Genomic_DNA"/>
</dbReference>
<protein>
    <submittedName>
        <fullName evidence="1">Uncharacterized protein</fullName>
    </submittedName>
</protein>
<sequence>MPELKGQYYLIRLSSTALLKFKEQIDASPAPQAVIIL</sequence>
<accession>A4G162</accession>
<dbReference type="Proteomes" id="UP000006697">
    <property type="component" value="Chromosome"/>
</dbReference>
<dbReference type="AlphaFoldDB" id="A4G162"/>
<dbReference type="STRING" id="204773.HEAR0011"/>
<organism evidence="1 2">
    <name type="scientific">Herminiimonas arsenicoxydans</name>
    <dbReference type="NCBI Taxonomy" id="204773"/>
    <lineage>
        <taxon>Bacteria</taxon>
        <taxon>Pseudomonadati</taxon>
        <taxon>Pseudomonadota</taxon>
        <taxon>Betaproteobacteria</taxon>
        <taxon>Burkholderiales</taxon>
        <taxon>Oxalobacteraceae</taxon>
        <taxon>Herminiimonas</taxon>
    </lineage>
</organism>
<evidence type="ECO:0000313" key="1">
    <source>
        <dbReference type="EMBL" id="CAL60249.1"/>
    </source>
</evidence>
<dbReference type="KEGG" id="har:HEAR0011"/>
<proteinExistence type="predicted"/>
<keyword evidence="2" id="KW-1185">Reference proteome</keyword>
<name>A4G162_HERAR</name>
<reference evidence="1 2" key="1">
    <citation type="journal article" date="2007" name="PLoS Genet.">
        <title>A tale of two oxidation states: bacterial colonization of arsenic-rich environments.</title>
        <authorList>
            <person name="Muller D."/>
            <person name="Medigue C."/>
            <person name="Koechler S."/>
            <person name="Barbe V."/>
            <person name="Barakat M."/>
            <person name="Talla E."/>
            <person name="Bonnefoy V."/>
            <person name="Krin E."/>
            <person name="Arsene-Ploetze F."/>
            <person name="Carapito C."/>
            <person name="Chandler M."/>
            <person name="Cournoyer B."/>
            <person name="Cruveiller S."/>
            <person name="Dossat C."/>
            <person name="Duval S."/>
            <person name="Heymann M."/>
            <person name="Leize E."/>
            <person name="Lieutaud A."/>
            <person name="Lievremont D."/>
            <person name="Makita Y."/>
            <person name="Mangenot S."/>
            <person name="Nitschke W."/>
            <person name="Ortet P."/>
            <person name="Perdrial N."/>
            <person name="Schoepp B."/>
            <person name="Siguier N."/>
            <person name="Simeonova D.D."/>
            <person name="Rouy Z."/>
            <person name="Segurens B."/>
            <person name="Turlin E."/>
            <person name="Vallenet D."/>
            <person name="Van Dorsselaer A."/>
            <person name="Weiss S."/>
            <person name="Weissenbach J."/>
            <person name="Lett M.C."/>
            <person name="Danchin A."/>
            <person name="Bertin P.N."/>
        </authorList>
    </citation>
    <scope>NUCLEOTIDE SEQUENCE [LARGE SCALE GENOMIC DNA]</scope>
    <source>
        <strain evidence="2">ULPAs1</strain>
    </source>
</reference>
<dbReference type="HOGENOM" id="CLU_3344527_0_0_4"/>
<gene>
    <name evidence="1" type="ordered locus">HEAR0011</name>
</gene>
<evidence type="ECO:0000313" key="2">
    <source>
        <dbReference type="Proteomes" id="UP000006697"/>
    </source>
</evidence>